<organism evidence="3 4">
    <name type="scientific">Deinococcus arcticus</name>
    <dbReference type="NCBI Taxonomy" id="2136176"/>
    <lineage>
        <taxon>Bacteria</taxon>
        <taxon>Thermotogati</taxon>
        <taxon>Deinococcota</taxon>
        <taxon>Deinococci</taxon>
        <taxon>Deinococcales</taxon>
        <taxon>Deinococcaceae</taxon>
        <taxon>Deinococcus</taxon>
    </lineage>
</organism>
<dbReference type="InterPro" id="IPR008965">
    <property type="entry name" value="CBM2/CBM3_carb-bd_dom_sf"/>
</dbReference>
<comment type="caution">
    <text evidence="3">The sequence shown here is derived from an EMBL/GenBank/DDBJ whole genome shotgun (WGS) entry which is preliminary data.</text>
</comment>
<feature type="non-terminal residue" evidence="3">
    <location>
        <position position="147"/>
    </location>
</feature>
<feature type="signal peptide" evidence="1">
    <location>
        <begin position="1"/>
        <end position="19"/>
    </location>
</feature>
<keyword evidence="4" id="KW-1185">Reference proteome</keyword>
<dbReference type="GO" id="GO:0005975">
    <property type="term" value="P:carbohydrate metabolic process"/>
    <property type="evidence" value="ECO:0007669"/>
    <property type="project" value="InterPro"/>
</dbReference>
<dbReference type="PROSITE" id="PS51173">
    <property type="entry name" value="CBM2"/>
    <property type="match status" value="1"/>
</dbReference>
<name>A0A2T3W380_9DEIO</name>
<dbReference type="AlphaFoldDB" id="A0A2T3W380"/>
<dbReference type="PROSITE" id="PS51257">
    <property type="entry name" value="PROKAR_LIPOPROTEIN"/>
    <property type="match status" value="1"/>
</dbReference>
<evidence type="ECO:0000256" key="1">
    <source>
        <dbReference type="SAM" id="SignalP"/>
    </source>
</evidence>
<accession>A0A2T3W380</accession>
<evidence type="ECO:0000259" key="2">
    <source>
        <dbReference type="PROSITE" id="PS51173"/>
    </source>
</evidence>
<dbReference type="SUPFAM" id="SSF49384">
    <property type="entry name" value="Carbohydrate-binding domain"/>
    <property type="match status" value="1"/>
</dbReference>
<protein>
    <recommendedName>
        <fullName evidence="2">CBM2 domain-containing protein</fullName>
    </recommendedName>
</protein>
<dbReference type="RefSeq" id="WP_199188449.1">
    <property type="nucleotide sequence ID" value="NZ_PYSV01000039.1"/>
</dbReference>
<dbReference type="GO" id="GO:0004553">
    <property type="term" value="F:hydrolase activity, hydrolyzing O-glycosyl compounds"/>
    <property type="evidence" value="ECO:0007669"/>
    <property type="project" value="InterPro"/>
</dbReference>
<dbReference type="Gene3D" id="2.60.40.290">
    <property type="match status" value="1"/>
</dbReference>
<feature type="domain" description="CBM2" evidence="2">
    <location>
        <begin position="35"/>
        <end position="147"/>
    </location>
</feature>
<dbReference type="SMART" id="SM00637">
    <property type="entry name" value="CBD_II"/>
    <property type="match status" value="1"/>
</dbReference>
<feature type="chain" id="PRO_5015742341" description="CBM2 domain-containing protein" evidence="1">
    <location>
        <begin position="20"/>
        <end position="147"/>
    </location>
</feature>
<evidence type="ECO:0000313" key="3">
    <source>
        <dbReference type="EMBL" id="PTA66356.1"/>
    </source>
</evidence>
<dbReference type="EMBL" id="PYSV01000039">
    <property type="protein sequence ID" value="PTA66356.1"/>
    <property type="molecule type" value="Genomic_DNA"/>
</dbReference>
<keyword evidence="1" id="KW-0732">Signal</keyword>
<sequence>MHKTAARLTALLALSLALGACGRESPTTLGSAATLQGQATGLTATFDSTGAWDTGFTGRITLRNPGPSAIQGWTLKFKFNGTAAAGSSVWGAGGAISRDSSGLYTVTPNSWGGATIPAGGSVTIGYDGSGQLSGVNTCTLNGASCSG</sequence>
<gene>
    <name evidence="3" type="ORF">C8263_18430</name>
</gene>
<dbReference type="GO" id="GO:0030247">
    <property type="term" value="F:polysaccharide binding"/>
    <property type="evidence" value="ECO:0007669"/>
    <property type="project" value="UniProtKB-UniRule"/>
</dbReference>
<dbReference type="Pfam" id="PF00553">
    <property type="entry name" value="CBM_2"/>
    <property type="match status" value="1"/>
</dbReference>
<dbReference type="InterPro" id="IPR012291">
    <property type="entry name" value="CBM2_carb-bd_dom_sf"/>
</dbReference>
<evidence type="ECO:0000313" key="4">
    <source>
        <dbReference type="Proteomes" id="UP000240317"/>
    </source>
</evidence>
<proteinExistence type="predicted"/>
<dbReference type="Proteomes" id="UP000240317">
    <property type="component" value="Unassembled WGS sequence"/>
</dbReference>
<dbReference type="InterPro" id="IPR001919">
    <property type="entry name" value="CBD2"/>
</dbReference>
<reference evidence="3 4" key="1">
    <citation type="submission" date="2018-03" db="EMBL/GenBank/DDBJ databases">
        <title>Draft genome of Deinococcus sp. OD32.</title>
        <authorList>
            <person name="Wang X.-P."/>
            <person name="Du Z.-J."/>
        </authorList>
    </citation>
    <scope>NUCLEOTIDE SEQUENCE [LARGE SCALE GENOMIC DNA]</scope>
    <source>
        <strain evidence="3 4">OD32</strain>
    </source>
</reference>